<sequence length="84" mass="9838">MDTSIASYFDHIINISVLLPVVELTWYRVVSSSDAPSRLCIWLNRKQQTKQTQSFLERTTNSDATNPYRRLRPKVQKIITRIVE</sequence>
<gene>
    <name evidence="1" type="ORF">VTL71DRAFT_3214</name>
</gene>
<accession>A0ABR4C6H4</accession>
<protein>
    <submittedName>
        <fullName evidence="1">Uncharacterized protein</fullName>
    </submittedName>
</protein>
<evidence type="ECO:0000313" key="2">
    <source>
        <dbReference type="Proteomes" id="UP001595075"/>
    </source>
</evidence>
<dbReference type="Proteomes" id="UP001595075">
    <property type="component" value="Unassembled WGS sequence"/>
</dbReference>
<comment type="caution">
    <text evidence="1">The sequence shown here is derived from an EMBL/GenBank/DDBJ whole genome shotgun (WGS) entry which is preliminary data.</text>
</comment>
<proteinExistence type="predicted"/>
<organism evidence="1 2">
    <name type="scientific">Oculimacula yallundae</name>
    <dbReference type="NCBI Taxonomy" id="86028"/>
    <lineage>
        <taxon>Eukaryota</taxon>
        <taxon>Fungi</taxon>
        <taxon>Dikarya</taxon>
        <taxon>Ascomycota</taxon>
        <taxon>Pezizomycotina</taxon>
        <taxon>Leotiomycetes</taxon>
        <taxon>Helotiales</taxon>
        <taxon>Ploettnerulaceae</taxon>
        <taxon>Oculimacula</taxon>
    </lineage>
</organism>
<keyword evidence="2" id="KW-1185">Reference proteome</keyword>
<dbReference type="EMBL" id="JAZHXI010000012">
    <property type="protein sequence ID" value="KAL2065544.1"/>
    <property type="molecule type" value="Genomic_DNA"/>
</dbReference>
<reference evidence="1 2" key="1">
    <citation type="journal article" date="2024" name="Commun. Biol.">
        <title>Comparative genomic analysis of thermophilic fungi reveals convergent evolutionary adaptations and gene losses.</title>
        <authorList>
            <person name="Steindorff A.S."/>
            <person name="Aguilar-Pontes M.V."/>
            <person name="Robinson A.J."/>
            <person name="Andreopoulos B."/>
            <person name="LaButti K."/>
            <person name="Kuo A."/>
            <person name="Mondo S."/>
            <person name="Riley R."/>
            <person name="Otillar R."/>
            <person name="Haridas S."/>
            <person name="Lipzen A."/>
            <person name="Grimwood J."/>
            <person name="Schmutz J."/>
            <person name="Clum A."/>
            <person name="Reid I.D."/>
            <person name="Moisan M.C."/>
            <person name="Butler G."/>
            <person name="Nguyen T.T.M."/>
            <person name="Dewar K."/>
            <person name="Conant G."/>
            <person name="Drula E."/>
            <person name="Henrissat B."/>
            <person name="Hansel C."/>
            <person name="Singer S."/>
            <person name="Hutchinson M.I."/>
            <person name="de Vries R.P."/>
            <person name="Natvig D.O."/>
            <person name="Powell A.J."/>
            <person name="Tsang A."/>
            <person name="Grigoriev I.V."/>
        </authorList>
    </citation>
    <scope>NUCLEOTIDE SEQUENCE [LARGE SCALE GENOMIC DNA]</scope>
    <source>
        <strain evidence="1 2">CBS 494.80</strain>
    </source>
</reference>
<evidence type="ECO:0000313" key="1">
    <source>
        <dbReference type="EMBL" id="KAL2065544.1"/>
    </source>
</evidence>
<name>A0ABR4C6H4_9HELO</name>